<comment type="caution">
    <text evidence="2">The sequence shown here is derived from an EMBL/GenBank/DDBJ whole genome shotgun (WGS) entry which is preliminary data.</text>
</comment>
<evidence type="ECO:0000313" key="2">
    <source>
        <dbReference type="EMBL" id="PIZ99193.1"/>
    </source>
</evidence>
<name>A0A2M7VF47_9BACT</name>
<protein>
    <submittedName>
        <fullName evidence="2">Uncharacterized protein</fullName>
    </submittedName>
</protein>
<sequence>MINADNNLIYLPQDNLANIDLLLTLNVLTSSPLWFKVTMLTITFLCLCFLLLFLYRSRWFKLYFLYNLVEFITIKPYGYYRVRRQWKKIQPLQKSNNPDDWRQAIILANKMIEQLVADLIPNQHLNNLEQRLRALGYGTFSEPKKIWQANMLCQYKLKDKSYQLTQEETTTLITAYQQALRDINFI</sequence>
<proteinExistence type="predicted"/>
<evidence type="ECO:0000256" key="1">
    <source>
        <dbReference type="SAM" id="Phobius"/>
    </source>
</evidence>
<reference evidence="3" key="1">
    <citation type="submission" date="2017-09" db="EMBL/GenBank/DDBJ databases">
        <title>Depth-based differentiation of microbial function through sediment-hosted aquifers and enrichment of novel symbionts in the deep terrestrial subsurface.</title>
        <authorList>
            <person name="Probst A.J."/>
            <person name="Ladd B."/>
            <person name="Jarett J.K."/>
            <person name="Geller-Mcgrath D.E."/>
            <person name="Sieber C.M.K."/>
            <person name="Emerson J.B."/>
            <person name="Anantharaman K."/>
            <person name="Thomas B.C."/>
            <person name="Malmstrom R."/>
            <person name="Stieglmeier M."/>
            <person name="Klingl A."/>
            <person name="Woyke T."/>
            <person name="Ryan C.M."/>
            <person name="Banfield J.F."/>
        </authorList>
    </citation>
    <scope>NUCLEOTIDE SEQUENCE [LARGE SCALE GENOMIC DNA]</scope>
</reference>
<dbReference type="EMBL" id="PFPO01000043">
    <property type="protein sequence ID" value="PIZ99193.1"/>
    <property type="molecule type" value="Genomic_DNA"/>
</dbReference>
<gene>
    <name evidence="2" type="ORF">COX77_02300</name>
</gene>
<keyword evidence="1" id="KW-0812">Transmembrane</keyword>
<dbReference type="Proteomes" id="UP000230405">
    <property type="component" value="Unassembled WGS sequence"/>
</dbReference>
<organism evidence="2 3">
    <name type="scientific">Candidatus Komeilibacteria bacterium CG_4_10_14_0_2_um_filter_37_10</name>
    <dbReference type="NCBI Taxonomy" id="1974470"/>
    <lineage>
        <taxon>Bacteria</taxon>
        <taxon>Candidatus Komeiliibacteriota</taxon>
    </lineage>
</organism>
<accession>A0A2M7VF47</accession>
<keyword evidence="1" id="KW-0472">Membrane</keyword>
<keyword evidence="1" id="KW-1133">Transmembrane helix</keyword>
<dbReference type="AlphaFoldDB" id="A0A2M7VF47"/>
<evidence type="ECO:0000313" key="3">
    <source>
        <dbReference type="Proteomes" id="UP000230405"/>
    </source>
</evidence>
<feature type="transmembrane region" description="Helical" evidence="1">
    <location>
        <begin position="33"/>
        <end position="55"/>
    </location>
</feature>